<evidence type="ECO:0000313" key="5">
    <source>
        <dbReference type="Proteomes" id="UP000516146"/>
    </source>
</evidence>
<evidence type="ECO:0000256" key="1">
    <source>
        <dbReference type="SAM" id="MobiDB-lite"/>
    </source>
</evidence>
<evidence type="ECO:0000259" key="3">
    <source>
        <dbReference type="Pfam" id="PF22439"/>
    </source>
</evidence>
<feature type="domain" description="Turkey Adenovirus 3 Fibre protein-like head" evidence="3">
    <location>
        <begin position="319"/>
        <end position="453"/>
    </location>
</feature>
<dbReference type="Gene3D" id="2.60.90.50">
    <property type="match status" value="1"/>
</dbReference>
<dbReference type="Pfam" id="PF22439">
    <property type="entry name" value="TAdV_Fibre-like_head"/>
    <property type="match status" value="1"/>
</dbReference>
<dbReference type="Pfam" id="PF06536">
    <property type="entry name" value="Av_adeno_fibre"/>
    <property type="match status" value="1"/>
</dbReference>
<gene>
    <name evidence="4" type="primary">IV</name>
</gene>
<evidence type="ECO:0000259" key="2">
    <source>
        <dbReference type="Pfam" id="PF06536"/>
    </source>
</evidence>
<dbReference type="EMBL" id="MT603865">
    <property type="protein sequence ID" value="QNN94762.1"/>
    <property type="molecule type" value="Genomic_DNA"/>
</dbReference>
<name>A0A7G9UL61_9ADEN</name>
<dbReference type="GO" id="GO:0019062">
    <property type="term" value="P:virion attachment to host cell"/>
    <property type="evidence" value="ECO:0007669"/>
    <property type="project" value="InterPro"/>
</dbReference>
<feature type="domain" description="Avian adenovirus fibre N-terminal" evidence="2">
    <location>
        <begin position="241"/>
        <end position="288"/>
    </location>
</feature>
<evidence type="ECO:0000313" key="4">
    <source>
        <dbReference type="EMBL" id="QNN94762.1"/>
    </source>
</evidence>
<feature type="region of interest" description="Disordered" evidence="1">
    <location>
        <begin position="1"/>
        <end position="29"/>
    </location>
</feature>
<protein>
    <submittedName>
        <fullName evidence="4">Fiber</fullName>
    </submittedName>
</protein>
<proteinExistence type="predicted"/>
<reference evidence="4 5" key="1">
    <citation type="journal article" date="2020" name="Viruses">
        <title>Molecular Characterization of Hemorrhagic Enteritis Virus (HEV) Obtained from Clinical Samples in Western Canada 2017-2018.</title>
        <authorList>
            <person name="Palomino-Tapia V."/>
            <person name="Mitevski D."/>
            <person name="Inglis T."/>
            <person name="van der Meer F."/>
            <person name="Abdul-Careem M.F."/>
        </authorList>
    </citation>
    <scope>NUCLEOTIDE SEQUENCE [LARGE SCALE GENOMIC DNA]</scope>
    <source>
        <strain evidence="4">THEV/CA-AB/Turkey/18-0665/18</strain>
    </source>
</reference>
<dbReference type="InterPro" id="IPR010537">
    <property type="entry name" value="Avian_adenovirus_fibre_N"/>
</dbReference>
<organism evidence="4 5">
    <name type="scientific">Turkey adenovirus 3</name>
    <dbReference type="NCBI Taxonomy" id="41678"/>
    <lineage>
        <taxon>Viruses</taxon>
        <taxon>Varidnaviria</taxon>
        <taxon>Bamfordvirae</taxon>
        <taxon>Preplasmiviricota</taxon>
        <taxon>Polisuviricotina</taxon>
        <taxon>Pharingeaviricetes</taxon>
        <taxon>Rowavirales</taxon>
        <taxon>Adenoviridae</taxon>
        <taxon>Siadenovirus</taxon>
        <taxon>Siadenovirus gallopavotertii</taxon>
        <taxon>Turkey siadenovirus A</taxon>
    </lineage>
</organism>
<sequence length="454" mass="48912">MATPGKRSAEEPDQQTLKKSKQSDQSQGLNLAYPFDKITEFEATPPFIHGGQGLDISDLSLNMRIGKGLKFENGNLVVSDQQYNVTPPLIADQSTLGLKYNPDVLSLTHSGALTLPTIQHPLQASAGKFELALSSGLKSDDQGLTLDLDPVFSTESSKFLLNCSLPLDKNSDKLTLKFGNGLGLNNDQLENTMTYNLPLKRDGTNVSLSFGTNFKILNEMLDLNLVAPMSNSAGGLALQFKSPLSADDGILSIKTDTSLGITGNKLGIRLAPNSGLQITPNGLAVSVNAVQILSSPLITAASIGPPTTMVTGTVSPGRATNGQFVTKTAKVLRYKFVRWDALLIIQFIDNIGVMENPTFYSNKSIELRSADFFSPMLNNTYIVPLNGGVRVESPTIPVQLEVILENNSSFIQVGFVRLTVKNGNPHMIIQCNPVPGNIKMIKIKSVMLFTCLIG</sequence>
<accession>A0A7G9UL61</accession>
<dbReference type="Gene3D" id="6.20.10.20">
    <property type="match status" value="1"/>
</dbReference>
<dbReference type="InterPro" id="IPR055045">
    <property type="entry name" value="TAdV_Fibre-like_head"/>
</dbReference>
<dbReference type="Proteomes" id="UP000516146">
    <property type="component" value="Genome"/>
</dbReference>